<proteinExistence type="predicted"/>
<name>A0A9D7T0E6_9BACT</name>
<organism evidence="4 5">
    <name type="scientific">Candidatus Opimibacter skivensis</name>
    <dbReference type="NCBI Taxonomy" id="2982028"/>
    <lineage>
        <taxon>Bacteria</taxon>
        <taxon>Pseudomonadati</taxon>
        <taxon>Bacteroidota</taxon>
        <taxon>Saprospiria</taxon>
        <taxon>Saprospirales</taxon>
        <taxon>Saprospiraceae</taxon>
        <taxon>Candidatus Opimibacter</taxon>
    </lineage>
</organism>
<feature type="transmembrane region" description="Helical" evidence="3">
    <location>
        <begin position="70"/>
        <end position="88"/>
    </location>
</feature>
<dbReference type="InterPro" id="IPR001611">
    <property type="entry name" value="Leu-rich_rpt"/>
</dbReference>
<dbReference type="PROSITE" id="PS51450">
    <property type="entry name" value="LRR"/>
    <property type="match status" value="1"/>
</dbReference>
<reference evidence="4 5" key="1">
    <citation type="submission" date="2020-10" db="EMBL/GenBank/DDBJ databases">
        <title>Connecting structure to function with the recovery of over 1000 high-quality activated sludge metagenome-assembled genomes encoding full-length rRNA genes using long-read sequencing.</title>
        <authorList>
            <person name="Singleton C.M."/>
            <person name="Petriglieri F."/>
            <person name="Kristensen J.M."/>
            <person name="Kirkegaard R.H."/>
            <person name="Michaelsen T.Y."/>
            <person name="Andersen M.H."/>
            <person name="Karst S.M."/>
            <person name="Dueholm M.S."/>
            <person name="Nielsen P.H."/>
            <person name="Albertsen M."/>
        </authorList>
    </citation>
    <scope>NUCLEOTIDE SEQUENCE [LARGE SCALE GENOMIC DNA]</scope>
    <source>
        <strain evidence="4">Ribe_18-Q3-R11-54_MAXAC.273</strain>
    </source>
</reference>
<dbReference type="Gene3D" id="3.80.10.10">
    <property type="entry name" value="Ribonuclease Inhibitor"/>
    <property type="match status" value="1"/>
</dbReference>
<dbReference type="EMBL" id="JADKGY010000035">
    <property type="protein sequence ID" value="MBK9985283.1"/>
    <property type="molecule type" value="Genomic_DNA"/>
</dbReference>
<evidence type="ECO:0000313" key="5">
    <source>
        <dbReference type="Proteomes" id="UP000808337"/>
    </source>
</evidence>
<dbReference type="PANTHER" id="PTHR46652">
    <property type="entry name" value="LEUCINE-RICH REPEAT AND IQ DOMAIN-CONTAINING PROTEIN 1-RELATED"/>
    <property type="match status" value="1"/>
</dbReference>
<evidence type="ECO:0000256" key="1">
    <source>
        <dbReference type="ARBA" id="ARBA00022614"/>
    </source>
</evidence>
<dbReference type="InterPro" id="IPR032675">
    <property type="entry name" value="LRR_dom_sf"/>
</dbReference>
<evidence type="ECO:0000313" key="4">
    <source>
        <dbReference type="EMBL" id="MBK9985283.1"/>
    </source>
</evidence>
<comment type="caution">
    <text evidence="4">The sequence shown here is derived from an EMBL/GenBank/DDBJ whole genome shotgun (WGS) entry which is preliminary data.</text>
</comment>
<accession>A0A9D7T0E6</accession>
<keyword evidence="3" id="KW-0472">Membrane</keyword>
<keyword evidence="3" id="KW-1133">Transmembrane helix</keyword>
<dbReference type="AlphaFoldDB" id="A0A9D7T0E6"/>
<dbReference type="PANTHER" id="PTHR46652:SF3">
    <property type="entry name" value="LEUCINE-RICH REPEAT-CONTAINING PROTEIN 9"/>
    <property type="match status" value="1"/>
</dbReference>
<gene>
    <name evidence="4" type="ORF">IPP15_23570</name>
</gene>
<keyword evidence="3" id="KW-0812">Transmembrane</keyword>
<evidence type="ECO:0000256" key="2">
    <source>
        <dbReference type="ARBA" id="ARBA00022737"/>
    </source>
</evidence>
<keyword evidence="2" id="KW-0677">Repeat</keyword>
<dbReference type="Proteomes" id="UP000808337">
    <property type="component" value="Unassembled WGS sequence"/>
</dbReference>
<dbReference type="SUPFAM" id="SSF52075">
    <property type="entry name" value="Outer arm dynein light chain 1"/>
    <property type="match status" value="1"/>
</dbReference>
<keyword evidence="1" id="KW-0433">Leucine-rich repeat</keyword>
<evidence type="ECO:0000256" key="3">
    <source>
        <dbReference type="SAM" id="Phobius"/>
    </source>
</evidence>
<evidence type="ECO:0008006" key="6">
    <source>
        <dbReference type="Google" id="ProtNLM"/>
    </source>
</evidence>
<sequence>MVYKSLLLSVALTFFLGYAFTIGITTPNSLLKKLPDWGAIPLLGVVFVLYLLAGWWAIKGFGDHKILASISMGFCTLGIGFYALGFAMEIGHGKASPGQYDYDFSRLDATEKDALTQIAADAGLTLQDATFSEHWHMMEDAAGFRTCVQKGHVTALRFSGKKIPDLALFSRFPKLGDLYLVDCGLADMSDLQGAQVERLDVSNNRITDLSTLSGCPNVRWLFVQNNQLHSDAGIELFTKLVSQDLSGNPFSKK</sequence>
<dbReference type="InterPro" id="IPR050836">
    <property type="entry name" value="SDS22/Internalin_LRR"/>
</dbReference>
<feature type="transmembrane region" description="Helical" evidence="3">
    <location>
        <begin position="37"/>
        <end position="58"/>
    </location>
</feature>
<protein>
    <recommendedName>
        <fullName evidence="6">Leucine-rich repeat domain-containing protein</fullName>
    </recommendedName>
</protein>